<dbReference type="SUPFAM" id="SSF56801">
    <property type="entry name" value="Acetyl-CoA synthetase-like"/>
    <property type="match status" value="1"/>
</dbReference>
<dbReference type="Gene3D" id="3.30.300.30">
    <property type="match status" value="1"/>
</dbReference>
<organism evidence="4 5">
    <name type="scientific">Sphingomonas oligophenolica</name>
    <dbReference type="NCBI Taxonomy" id="301154"/>
    <lineage>
        <taxon>Bacteria</taxon>
        <taxon>Pseudomonadati</taxon>
        <taxon>Pseudomonadota</taxon>
        <taxon>Alphaproteobacteria</taxon>
        <taxon>Sphingomonadales</taxon>
        <taxon>Sphingomonadaceae</taxon>
        <taxon>Sphingomonas</taxon>
    </lineage>
</organism>
<dbReference type="InterPro" id="IPR000873">
    <property type="entry name" value="AMP-dep_synth/lig_dom"/>
</dbReference>
<keyword evidence="5" id="KW-1185">Reference proteome</keyword>
<protein>
    <submittedName>
        <fullName evidence="4">Acyl-CoA synthetase</fullName>
    </submittedName>
</protein>
<dbReference type="PANTHER" id="PTHR43352">
    <property type="entry name" value="ACETYL-COA SYNTHETASE"/>
    <property type="match status" value="1"/>
</dbReference>
<dbReference type="InterPro" id="IPR025110">
    <property type="entry name" value="AMP-bd_C"/>
</dbReference>
<dbReference type="GO" id="GO:0044550">
    <property type="term" value="P:secondary metabolite biosynthetic process"/>
    <property type="evidence" value="ECO:0007669"/>
    <property type="project" value="TreeGrafter"/>
</dbReference>
<dbReference type="GO" id="GO:0016878">
    <property type="term" value="F:acid-thiol ligase activity"/>
    <property type="evidence" value="ECO:0007669"/>
    <property type="project" value="TreeGrafter"/>
</dbReference>
<comment type="caution">
    <text evidence="4">The sequence shown here is derived from an EMBL/GenBank/DDBJ whole genome shotgun (WGS) entry which is preliminary data.</text>
</comment>
<evidence type="ECO:0000313" key="4">
    <source>
        <dbReference type="EMBL" id="TPG13625.1"/>
    </source>
</evidence>
<dbReference type="Proteomes" id="UP000318413">
    <property type="component" value="Unassembled WGS sequence"/>
</dbReference>
<keyword evidence="1" id="KW-0436">Ligase</keyword>
<dbReference type="EMBL" id="RCZK01000003">
    <property type="protein sequence ID" value="TPG13625.1"/>
    <property type="molecule type" value="Genomic_DNA"/>
</dbReference>
<sequence length="397" mass="42164">MNSTIRIAALRSLIWGVVISEIARLRGPGGLGVPKLAAADRDDATLDEAGLGIDSLEQMGVWSGLSEMFAIDVNSSKRDDTRAASVAQWAAFVIDHWQDREPALWLRSSGTTGTPKLCRHLLADLLDEAKHFSEVVGTRRRVLALVPGEHIYGLIWTILLPAVADLPVFRTTGVDGIPLAPGDLVIAAPDHWRGLVRAGAHIPADVIGVNAAGPLADADKRKLLDAGLARMLDVYGSSETGGIGIREGMCSDYTLLPRWQFAPPADGDGDGDERHALVSKEGTVIALPDTIVVNDAGFKLGVRRDGAIQVGGRNVDPALVANALLGHPMVGDVAIRLGDTGRLKAFVVPRGRLDGDQLIGELAARASASLPAYARPVAYRLGEKVPRNALGKLEDWT</sequence>
<evidence type="ECO:0000259" key="2">
    <source>
        <dbReference type="Pfam" id="PF00501"/>
    </source>
</evidence>
<feature type="domain" description="AMP-binding enzyme C-terminal" evidence="3">
    <location>
        <begin position="321"/>
        <end position="392"/>
    </location>
</feature>
<dbReference type="RefSeq" id="WP_140868928.1">
    <property type="nucleotide sequence ID" value="NZ_RCZK01000003.1"/>
</dbReference>
<dbReference type="Pfam" id="PF13193">
    <property type="entry name" value="AMP-binding_C"/>
    <property type="match status" value="1"/>
</dbReference>
<dbReference type="SUPFAM" id="SSF47336">
    <property type="entry name" value="ACP-like"/>
    <property type="match status" value="1"/>
</dbReference>
<dbReference type="InterPro" id="IPR036736">
    <property type="entry name" value="ACP-like_sf"/>
</dbReference>
<evidence type="ECO:0000256" key="1">
    <source>
        <dbReference type="ARBA" id="ARBA00022598"/>
    </source>
</evidence>
<evidence type="ECO:0000313" key="5">
    <source>
        <dbReference type="Proteomes" id="UP000318413"/>
    </source>
</evidence>
<evidence type="ECO:0000259" key="3">
    <source>
        <dbReference type="Pfam" id="PF13193"/>
    </source>
</evidence>
<dbReference type="OrthoDB" id="9787658at2"/>
<proteinExistence type="predicted"/>
<dbReference type="Gene3D" id="3.40.50.12780">
    <property type="entry name" value="N-terminal domain of ligase-like"/>
    <property type="match status" value="1"/>
</dbReference>
<dbReference type="AlphaFoldDB" id="A0A502CJ14"/>
<accession>A0A502CJ14</accession>
<dbReference type="InterPro" id="IPR042099">
    <property type="entry name" value="ANL_N_sf"/>
</dbReference>
<name>A0A502CJ14_9SPHN</name>
<dbReference type="PANTHER" id="PTHR43352:SF1">
    <property type="entry name" value="ANTHRANILATE--COA LIGASE"/>
    <property type="match status" value="1"/>
</dbReference>
<feature type="domain" description="AMP-dependent synthetase/ligase" evidence="2">
    <location>
        <begin position="91"/>
        <end position="315"/>
    </location>
</feature>
<dbReference type="Pfam" id="PF00501">
    <property type="entry name" value="AMP-binding"/>
    <property type="match status" value="1"/>
</dbReference>
<reference evidence="4 5" key="1">
    <citation type="journal article" date="2019" name="Environ. Microbiol.">
        <title>Species interactions and distinct microbial communities in high Arctic permafrost affected cryosols are associated with the CH4 and CO2 gas fluxes.</title>
        <authorList>
            <person name="Altshuler I."/>
            <person name="Hamel J."/>
            <person name="Turney S."/>
            <person name="Magnuson E."/>
            <person name="Levesque R."/>
            <person name="Greer C."/>
            <person name="Whyte L.G."/>
        </authorList>
    </citation>
    <scope>NUCLEOTIDE SEQUENCE [LARGE SCALE GENOMIC DNA]</scope>
    <source>
        <strain evidence="4 5">S5.1</strain>
    </source>
</reference>
<dbReference type="InterPro" id="IPR045851">
    <property type="entry name" value="AMP-bd_C_sf"/>
</dbReference>
<gene>
    <name evidence="4" type="ORF">EAH84_05440</name>
</gene>